<gene>
    <name evidence="2" type="ORF">HJC23_008286</name>
</gene>
<evidence type="ECO:0000259" key="1">
    <source>
        <dbReference type="Pfam" id="PF03457"/>
    </source>
</evidence>
<accession>A0ABD3PE06</accession>
<comment type="caution">
    <text evidence="2">The sequence shown here is derived from an EMBL/GenBank/DDBJ whole genome shotgun (WGS) entry which is preliminary data.</text>
</comment>
<dbReference type="Pfam" id="PF03457">
    <property type="entry name" value="HA"/>
    <property type="match status" value="2"/>
</dbReference>
<organism evidence="2 3">
    <name type="scientific">Cyclotella cryptica</name>
    <dbReference type="NCBI Taxonomy" id="29204"/>
    <lineage>
        <taxon>Eukaryota</taxon>
        <taxon>Sar</taxon>
        <taxon>Stramenopiles</taxon>
        <taxon>Ochrophyta</taxon>
        <taxon>Bacillariophyta</taxon>
        <taxon>Coscinodiscophyceae</taxon>
        <taxon>Thalassiosirophycidae</taxon>
        <taxon>Stephanodiscales</taxon>
        <taxon>Stephanodiscaceae</taxon>
        <taxon>Cyclotella</taxon>
    </lineage>
</organism>
<feature type="domain" description="Helicase-associated" evidence="1">
    <location>
        <begin position="90"/>
        <end position="156"/>
    </location>
</feature>
<reference evidence="2 3" key="1">
    <citation type="journal article" date="2020" name="G3 (Bethesda)">
        <title>Improved Reference Genome for Cyclotella cryptica CCMP332, a Model for Cell Wall Morphogenesis, Salinity Adaptation, and Lipid Production in Diatoms (Bacillariophyta).</title>
        <authorList>
            <person name="Roberts W.R."/>
            <person name="Downey K.M."/>
            <person name="Ruck E.C."/>
            <person name="Traller J.C."/>
            <person name="Alverson A.J."/>
        </authorList>
    </citation>
    <scope>NUCLEOTIDE SEQUENCE [LARGE SCALE GENOMIC DNA]</scope>
    <source>
        <strain evidence="2 3">CCMP332</strain>
    </source>
</reference>
<dbReference type="Proteomes" id="UP001516023">
    <property type="component" value="Unassembled WGS sequence"/>
</dbReference>
<dbReference type="PANTHER" id="PTHR33418:SF1">
    <property type="entry name" value="HELICASE-ASSOCIATED DOMAIN-CONTAINING PROTEIN"/>
    <property type="match status" value="1"/>
</dbReference>
<name>A0ABD3PE06_9STRA</name>
<evidence type="ECO:0000313" key="3">
    <source>
        <dbReference type="Proteomes" id="UP001516023"/>
    </source>
</evidence>
<dbReference type="PANTHER" id="PTHR33418">
    <property type="entry name" value="HELICASE-ASSOCIATED"/>
    <property type="match status" value="1"/>
</dbReference>
<dbReference type="InterPro" id="IPR005114">
    <property type="entry name" value="Helicase_assoc"/>
</dbReference>
<dbReference type="EMBL" id="JABMIG020000214">
    <property type="protein sequence ID" value="KAL3785476.1"/>
    <property type="molecule type" value="Genomic_DNA"/>
</dbReference>
<feature type="domain" description="Helicase-associated" evidence="1">
    <location>
        <begin position="16"/>
        <end position="76"/>
    </location>
</feature>
<sequence>MMNQSISHTSKKYNNKEWSSMFEKLQAYKREHNTCNVPKRYQSDPKLGHWVHYQRTMCKADKLSQERKELLESIGFVWSERQSSQVSREQTSWDERFQELKRFQTIHGHCKVPRKGKDAALGRWVKWQRWNRTLLDRGESSVLTKRKIKLLNSIGFSWGYQRVPPQKKVITSVTSEPSIEPLPYMAEDLMAPTSSAEPISRNHVVSPPFSAASLKSVVDNSESGAVPTLPSRYGESSGFVNHEVDVSRQFNQVNFVRSRTMSPVEEDSVRFDKQIAPIFKSFDLPTQFQGYVMEPVPENIFHGMNAMNAFQPVMEGLFKMQGSSQVGTRRFVASRGNWKCSVCRYASFNTFEEALAHENNCNGFPEGSICRACAA</sequence>
<dbReference type="Gene3D" id="6.10.140.530">
    <property type="match status" value="2"/>
</dbReference>
<evidence type="ECO:0000313" key="2">
    <source>
        <dbReference type="EMBL" id="KAL3785476.1"/>
    </source>
</evidence>
<keyword evidence="3" id="KW-1185">Reference proteome</keyword>
<protein>
    <recommendedName>
        <fullName evidence="1">Helicase-associated domain-containing protein</fullName>
    </recommendedName>
</protein>
<dbReference type="AlphaFoldDB" id="A0ABD3PE06"/>
<proteinExistence type="predicted"/>